<keyword evidence="2" id="KW-1185">Reference proteome</keyword>
<dbReference type="GO" id="GO:0009959">
    <property type="term" value="P:negative gravitropism"/>
    <property type="evidence" value="ECO:0007669"/>
    <property type="project" value="InterPro"/>
</dbReference>
<accession>A0A822ZCP3</accession>
<dbReference type="Proteomes" id="UP000607653">
    <property type="component" value="Unassembled WGS sequence"/>
</dbReference>
<reference evidence="1 2" key="1">
    <citation type="journal article" date="2020" name="Mol. Biol. Evol.">
        <title>Distinct Expression and Methylation Patterns for Genes with Different Fates following a Single Whole-Genome Duplication in Flowering Plants.</title>
        <authorList>
            <person name="Shi T."/>
            <person name="Rahmani R.S."/>
            <person name="Gugger P.F."/>
            <person name="Wang M."/>
            <person name="Li H."/>
            <person name="Zhang Y."/>
            <person name="Li Z."/>
            <person name="Wang Q."/>
            <person name="Van de Peer Y."/>
            <person name="Marchal K."/>
            <person name="Chen J."/>
        </authorList>
    </citation>
    <scope>NUCLEOTIDE SEQUENCE [LARGE SCALE GENOMIC DNA]</scope>
    <source>
        <tissue evidence="1">Leaf</tissue>
    </source>
</reference>
<dbReference type="GO" id="GO:0009639">
    <property type="term" value="P:response to red or far red light"/>
    <property type="evidence" value="ECO:0007669"/>
    <property type="project" value="InterPro"/>
</dbReference>
<dbReference type="EMBL" id="DUZY01000005">
    <property type="protein sequence ID" value="DAD39318.1"/>
    <property type="molecule type" value="Genomic_DNA"/>
</dbReference>
<protein>
    <submittedName>
        <fullName evidence="1">Uncharacterized protein</fullName>
    </submittedName>
</protein>
<sequence length="105" mass="12003">MKATDPVELLSIFPTCGFGKFCSMISFTPRWRKEFLAMAKVVWLLHLLAFAFEPAPCHFQAIRGAEFHPLYIESVIEFSGQREIESFTDSIEESQDSSSCRAMIF</sequence>
<evidence type="ECO:0000313" key="2">
    <source>
        <dbReference type="Proteomes" id="UP000607653"/>
    </source>
</evidence>
<proteinExistence type="predicted"/>
<dbReference type="PANTHER" id="PTHR31161">
    <property type="entry name" value="PROTEIN GRAVITROPIC IN THE LIGHT 1"/>
    <property type="match status" value="1"/>
</dbReference>
<dbReference type="AlphaFoldDB" id="A0A822ZCP3"/>
<gene>
    <name evidence="1" type="ORF">HUJ06_013641</name>
</gene>
<evidence type="ECO:0000313" key="1">
    <source>
        <dbReference type="EMBL" id="DAD39318.1"/>
    </source>
</evidence>
<name>A0A822ZCP3_NELNU</name>
<dbReference type="InterPro" id="IPR040225">
    <property type="entry name" value="GIL1-like"/>
</dbReference>
<comment type="caution">
    <text evidence="1">The sequence shown here is derived from an EMBL/GenBank/DDBJ whole genome shotgun (WGS) entry which is preliminary data.</text>
</comment>
<organism evidence="1 2">
    <name type="scientific">Nelumbo nucifera</name>
    <name type="common">Sacred lotus</name>
    <dbReference type="NCBI Taxonomy" id="4432"/>
    <lineage>
        <taxon>Eukaryota</taxon>
        <taxon>Viridiplantae</taxon>
        <taxon>Streptophyta</taxon>
        <taxon>Embryophyta</taxon>
        <taxon>Tracheophyta</taxon>
        <taxon>Spermatophyta</taxon>
        <taxon>Magnoliopsida</taxon>
        <taxon>Proteales</taxon>
        <taxon>Nelumbonaceae</taxon>
        <taxon>Nelumbo</taxon>
    </lineage>
</organism>